<reference evidence="1" key="1">
    <citation type="journal article" date="2012" name="Proc. Natl. Acad. Sci. U.S.A.">
        <title>Antigenic diversity is generated by distinct evolutionary mechanisms in African trypanosome species.</title>
        <authorList>
            <person name="Jackson A.P."/>
            <person name="Berry A."/>
            <person name="Aslett M."/>
            <person name="Allison H.C."/>
            <person name="Burton P."/>
            <person name="Vavrova-Anderson J."/>
            <person name="Brown R."/>
            <person name="Browne H."/>
            <person name="Corton N."/>
            <person name="Hauser H."/>
            <person name="Gamble J."/>
            <person name="Gilderthorp R."/>
            <person name="Marcello L."/>
            <person name="McQuillan J."/>
            <person name="Otto T.D."/>
            <person name="Quail M.A."/>
            <person name="Sanders M.J."/>
            <person name="van Tonder A."/>
            <person name="Ginger M.L."/>
            <person name="Field M.C."/>
            <person name="Barry J.D."/>
            <person name="Hertz-Fowler C."/>
            <person name="Berriman M."/>
        </authorList>
    </citation>
    <scope>NUCLEOTIDE SEQUENCE</scope>
    <source>
        <strain evidence="1">Y486</strain>
    </source>
</reference>
<proteinExistence type="predicted"/>
<name>G0U1M8_TRYVY</name>
<evidence type="ECO:0000313" key="1">
    <source>
        <dbReference type="EMBL" id="CCC49985.1"/>
    </source>
</evidence>
<dbReference type="GO" id="GO:0005737">
    <property type="term" value="C:cytoplasm"/>
    <property type="evidence" value="ECO:0007669"/>
    <property type="project" value="TreeGrafter"/>
</dbReference>
<dbReference type="AlphaFoldDB" id="G0U1M8"/>
<dbReference type="Gene3D" id="1.25.40.120">
    <property type="entry name" value="Protein prenylyltransferase"/>
    <property type="match status" value="1"/>
</dbReference>
<dbReference type="EMBL" id="HE573024">
    <property type="protein sequence ID" value="CCC49985.1"/>
    <property type="molecule type" value="Genomic_DNA"/>
</dbReference>
<protein>
    <submittedName>
        <fullName evidence="1">Uncharacterized protein</fullName>
    </submittedName>
</protein>
<organism evidence="1">
    <name type="scientific">Trypanosoma vivax (strain Y486)</name>
    <dbReference type="NCBI Taxonomy" id="1055687"/>
    <lineage>
        <taxon>Eukaryota</taxon>
        <taxon>Discoba</taxon>
        <taxon>Euglenozoa</taxon>
        <taxon>Kinetoplastea</taxon>
        <taxon>Metakinetoplastina</taxon>
        <taxon>Trypanosomatida</taxon>
        <taxon>Trypanosomatidae</taxon>
        <taxon>Trypanosoma</taxon>
        <taxon>Duttonella</taxon>
    </lineage>
</organism>
<gene>
    <name evidence="1" type="ORF">TVY486_0805920</name>
</gene>
<sequence length="394" mass="44212">MHALPTFMEIASQLHAALDAAAGRLASGSHVGCSLALLPDVALRGLSHHWGVVELVGQGNSFQLVVGVGKEILVEAAASILGREHKQEGGMGANNNKLPLIGPVVDCLAHDTTALLLLLFPAHNSLWNARRRWLTFNVNRDSKNGGHGGSFLLHELLLTSLLVSFHHKMQEVWVHRWWVVQRLASRNVICAEVFHQHDRAVLLEASDKHRMNYHSWNYRRQAVTFYLLNTQGGSGGSALALSSITLLQEEVDTTIRFFETHNGDASAVSYLTFLLKQSQTIDSSCVFVRGMWAKLMTTTSRELRRHCDKGHEAVWVLRLALVHWAMKVRLACGWTLQDELDFVNLFAELPQWPCAEHVLNDRVTWEGVQGSWRGTSYYAAWYGSQLVKWLRAPF</sequence>
<accession>G0U1M8</accession>
<dbReference type="SUPFAM" id="SSF48439">
    <property type="entry name" value="Protein prenylyltransferase"/>
    <property type="match status" value="1"/>
</dbReference>
<dbReference type="PANTHER" id="PTHR11129:SF3">
    <property type="entry name" value="PROTEIN PRENYLTRANSFERASE ALPHA SUBUNIT REPEAT-CONTAINING PROTEIN 1"/>
    <property type="match status" value="1"/>
</dbReference>
<dbReference type="VEuPathDB" id="TriTrypDB:TvY486_0805920"/>
<dbReference type="PANTHER" id="PTHR11129">
    <property type="entry name" value="PROTEIN FARNESYLTRANSFERASE ALPHA SUBUNIT/RAB GERANYLGERANYL TRANSFERASE ALPHA SUBUNIT"/>
    <property type="match status" value="1"/>
</dbReference>